<dbReference type="AlphaFoldDB" id="A0A3D9FDI6"/>
<comment type="caution">
    <text evidence="1">The sequence shown here is derived from an EMBL/GenBank/DDBJ whole genome shotgun (WGS) entry which is preliminary data.</text>
</comment>
<dbReference type="InterPro" id="IPR027599">
    <property type="entry name" value="PqqD-rel_X"/>
</dbReference>
<accession>A0A3D9FDI6</accession>
<dbReference type="Proteomes" id="UP000256310">
    <property type="component" value="Unassembled WGS sequence"/>
</dbReference>
<dbReference type="NCBIfam" id="TIGR04353">
    <property type="entry name" value="PqqD_rel_X"/>
    <property type="match status" value="1"/>
</dbReference>
<gene>
    <name evidence="1" type="ORF">DFR46_0113</name>
</gene>
<protein>
    <submittedName>
        <fullName evidence="1">PqqD family protein of HPr-rel-A system</fullName>
    </submittedName>
</protein>
<sequence length="93" mass="10135">MNTNAYRADPPEARRVIALDGVALIFHRPSGLTHILAPPAPQILEALAEGDAEPAALLDRLKRDYDFGDSDDLEAALEARIAELEMSGLVWRA</sequence>
<organism evidence="1 2">
    <name type="scientific">Parasphingopyxis lamellibrachiae</name>
    <dbReference type="NCBI Taxonomy" id="680125"/>
    <lineage>
        <taxon>Bacteria</taxon>
        <taxon>Pseudomonadati</taxon>
        <taxon>Pseudomonadota</taxon>
        <taxon>Alphaproteobacteria</taxon>
        <taxon>Sphingomonadales</taxon>
        <taxon>Sphingomonadaceae</taxon>
        <taxon>Parasphingopyxis</taxon>
    </lineage>
</organism>
<name>A0A3D9FDI6_9SPHN</name>
<evidence type="ECO:0000313" key="2">
    <source>
        <dbReference type="Proteomes" id="UP000256310"/>
    </source>
</evidence>
<proteinExistence type="predicted"/>
<keyword evidence="2" id="KW-1185">Reference proteome</keyword>
<dbReference type="EMBL" id="QRDP01000004">
    <property type="protein sequence ID" value="RED15126.1"/>
    <property type="molecule type" value="Genomic_DNA"/>
</dbReference>
<reference evidence="1 2" key="1">
    <citation type="submission" date="2018-07" db="EMBL/GenBank/DDBJ databases">
        <title>Genomic Encyclopedia of Type Strains, Phase IV (KMG-IV): sequencing the most valuable type-strain genomes for metagenomic binning, comparative biology and taxonomic classification.</title>
        <authorList>
            <person name="Goeker M."/>
        </authorList>
    </citation>
    <scope>NUCLEOTIDE SEQUENCE [LARGE SCALE GENOMIC DNA]</scope>
    <source>
        <strain evidence="1 2">DSM 26725</strain>
    </source>
</reference>
<evidence type="ECO:0000313" key="1">
    <source>
        <dbReference type="EMBL" id="RED15126.1"/>
    </source>
</evidence>
<dbReference type="OrthoDB" id="7475313at2"/>
<dbReference type="RefSeq" id="WP_116234684.1">
    <property type="nucleotide sequence ID" value="NZ_QRDP01000004.1"/>
</dbReference>